<gene>
    <name evidence="4" type="ORF">ACFFSY_10640</name>
</gene>
<dbReference type="Pfam" id="PF02826">
    <property type="entry name" value="2-Hacid_dh_C"/>
    <property type="match status" value="1"/>
</dbReference>
<reference evidence="4 5" key="1">
    <citation type="submission" date="2024-09" db="EMBL/GenBank/DDBJ databases">
        <authorList>
            <person name="Sun Q."/>
            <person name="Mori K."/>
        </authorList>
    </citation>
    <scope>NUCLEOTIDE SEQUENCE [LARGE SCALE GENOMIC DNA]</scope>
    <source>
        <strain evidence="4 5">TISTR 2452</strain>
    </source>
</reference>
<dbReference type="PANTHER" id="PTHR10996">
    <property type="entry name" value="2-HYDROXYACID DEHYDROGENASE-RELATED"/>
    <property type="match status" value="1"/>
</dbReference>
<keyword evidence="5" id="KW-1185">Reference proteome</keyword>
<dbReference type="PANTHER" id="PTHR10996:SF178">
    <property type="entry name" value="2-HYDROXYACID DEHYDROGENASE YGL185C-RELATED"/>
    <property type="match status" value="1"/>
</dbReference>
<dbReference type="InterPro" id="IPR050223">
    <property type="entry name" value="D-isomer_2-hydroxyacid_DH"/>
</dbReference>
<comment type="caution">
    <text evidence="4">The sequence shown here is derived from an EMBL/GenBank/DDBJ whole genome shotgun (WGS) entry which is preliminary data.</text>
</comment>
<proteinExistence type="predicted"/>
<dbReference type="RefSeq" id="WP_377493704.1">
    <property type="nucleotide sequence ID" value="NZ_JBHMDO010000017.1"/>
</dbReference>
<dbReference type="Proteomes" id="UP001589747">
    <property type="component" value="Unassembled WGS sequence"/>
</dbReference>
<evidence type="ECO:0000259" key="3">
    <source>
        <dbReference type="Pfam" id="PF02826"/>
    </source>
</evidence>
<name>A0ABV5KMA5_9BACL</name>
<dbReference type="InterPro" id="IPR006140">
    <property type="entry name" value="D-isomer_DH_NAD-bd"/>
</dbReference>
<accession>A0ABV5KMA5</accession>
<protein>
    <submittedName>
        <fullName evidence="4">NAD(P)-dependent oxidoreductase</fullName>
    </submittedName>
</protein>
<evidence type="ECO:0000313" key="5">
    <source>
        <dbReference type="Proteomes" id="UP001589747"/>
    </source>
</evidence>
<dbReference type="InterPro" id="IPR036291">
    <property type="entry name" value="NAD(P)-bd_dom_sf"/>
</dbReference>
<organism evidence="4 5">
    <name type="scientific">Paenibacillus aurantiacus</name>
    <dbReference type="NCBI Taxonomy" id="1936118"/>
    <lineage>
        <taxon>Bacteria</taxon>
        <taxon>Bacillati</taxon>
        <taxon>Bacillota</taxon>
        <taxon>Bacilli</taxon>
        <taxon>Bacillales</taxon>
        <taxon>Paenibacillaceae</taxon>
        <taxon>Paenibacillus</taxon>
    </lineage>
</organism>
<dbReference type="EMBL" id="JBHMDO010000017">
    <property type="protein sequence ID" value="MFB9326371.1"/>
    <property type="molecule type" value="Genomic_DNA"/>
</dbReference>
<keyword evidence="1" id="KW-0560">Oxidoreductase</keyword>
<evidence type="ECO:0000256" key="1">
    <source>
        <dbReference type="ARBA" id="ARBA00023002"/>
    </source>
</evidence>
<feature type="domain" description="D-isomer specific 2-hydroxyacid dehydrogenase NAD-binding" evidence="3">
    <location>
        <begin position="3"/>
        <end position="41"/>
    </location>
</feature>
<evidence type="ECO:0000256" key="2">
    <source>
        <dbReference type="ARBA" id="ARBA00023027"/>
    </source>
</evidence>
<dbReference type="SUPFAM" id="SSF51735">
    <property type="entry name" value="NAD(P)-binding Rossmann-fold domains"/>
    <property type="match status" value="1"/>
</dbReference>
<dbReference type="Gene3D" id="3.40.50.720">
    <property type="entry name" value="NAD(P)-binding Rossmann-like Domain"/>
    <property type="match status" value="2"/>
</dbReference>
<evidence type="ECO:0000313" key="4">
    <source>
        <dbReference type="EMBL" id="MFB9326371.1"/>
    </source>
</evidence>
<sequence>MRDALLSGKISGAGLDVFPEEPYCHGEFLHMRNVVCTPHIALRTRETMRQMNQCLVEQAVDYYNTVVRRA</sequence>
<keyword evidence="2" id="KW-0520">NAD</keyword>